<feature type="compositionally biased region" description="Low complexity" evidence="2">
    <location>
        <begin position="193"/>
        <end position="204"/>
    </location>
</feature>
<evidence type="ECO:0000256" key="1">
    <source>
        <dbReference type="SAM" id="Coils"/>
    </source>
</evidence>
<evidence type="ECO:0000256" key="2">
    <source>
        <dbReference type="SAM" id="MobiDB-lite"/>
    </source>
</evidence>
<dbReference type="Proteomes" id="UP001430953">
    <property type="component" value="Unassembled WGS sequence"/>
</dbReference>
<keyword evidence="4" id="KW-1185">Reference proteome</keyword>
<evidence type="ECO:0000313" key="4">
    <source>
        <dbReference type="Proteomes" id="UP001430953"/>
    </source>
</evidence>
<dbReference type="EMBL" id="JADYXP020000013">
    <property type="protein sequence ID" value="KAL0110895.1"/>
    <property type="molecule type" value="Genomic_DNA"/>
</dbReference>
<organism evidence="3 4">
    <name type="scientific">Cardiocondyla obscurior</name>
    <dbReference type="NCBI Taxonomy" id="286306"/>
    <lineage>
        <taxon>Eukaryota</taxon>
        <taxon>Metazoa</taxon>
        <taxon>Ecdysozoa</taxon>
        <taxon>Arthropoda</taxon>
        <taxon>Hexapoda</taxon>
        <taxon>Insecta</taxon>
        <taxon>Pterygota</taxon>
        <taxon>Neoptera</taxon>
        <taxon>Endopterygota</taxon>
        <taxon>Hymenoptera</taxon>
        <taxon>Apocrita</taxon>
        <taxon>Aculeata</taxon>
        <taxon>Formicoidea</taxon>
        <taxon>Formicidae</taxon>
        <taxon>Myrmicinae</taxon>
        <taxon>Cardiocondyla</taxon>
    </lineage>
</organism>
<feature type="compositionally biased region" description="Basic and acidic residues" evidence="2">
    <location>
        <begin position="60"/>
        <end position="76"/>
    </location>
</feature>
<feature type="compositionally biased region" description="Polar residues" evidence="2">
    <location>
        <begin position="213"/>
        <end position="227"/>
    </location>
</feature>
<accession>A0AAW2F9N3</accession>
<dbReference type="AlphaFoldDB" id="A0AAW2F9N3"/>
<name>A0AAW2F9N3_9HYME</name>
<gene>
    <name evidence="3" type="ORF">PUN28_012731</name>
</gene>
<sequence length="376" mass="42396">MARGQNKTNEEIESLDDILNDENFIFTSFGKMDFEEVQPGPSRQLPPRDDVAIAQRQSSPRREEQLASADVNRERAGTAANAGEVATLAQENAELKKKIELLEQKLNRLESRNLRSIKKSRARRNRKIRELRELIQTFFVQFLFAAAPREVAPEPPKTRSERSWSPPPTVPPNSPINGEDLESGENTPPRTPSPSRSRLTSSSEPEPELFRPTSPSYTSDVSLNSSGPFPGVASRACSSPIRSPTPYLGEPEEVDSLAEDETISWHELESPEHSPSPAPSVEFLEEQEEPREVVDPLLELLRRTCTPWTDPVPERAYTIGPDSFDPEEIRREAKRATPDHNILIYYPGVEHPFLAPIRLIDRVFPRLTARITEIIV</sequence>
<comment type="caution">
    <text evidence="3">The sequence shown here is derived from an EMBL/GenBank/DDBJ whole genome shotgun (WGS) entry which is preliminary data.</text>
</comment>
<feature type="coiled-coil region" evidence="1">
    <location>
        <begin position="85"/>
        <end position="137"/>
    </location>
</feature>
<feature type="compositionally biased region" description="Pro residues" evidence="2">
    <location>
        <begin position="165"/>
        <end position="174"/>
    </location>
</feature>
<protein>
    <submittedName>
        <fullName evidence="3">Uncharacterized protein</fullName>
    </submittedName>
</protein>
<reference evidence="3 4" key="1">
    <citation type="submission" date="2023-03" db="EMBL/GenBank/DDBJ databases">
        <title>High recombination rates correlate with genetic variation in Cardiocondyla obscurior ants.</title>
        <authorList>
            <person name="Errbii M."/>
        </authorList>
    </citation>
    <scope>NUCLEOTIDE SEQUENCE [LARGE SCALE GENOMIC DNA]</scope>
    <source>
        <strain evidence="3">Alpha-2009</strain>
        <tissue evidence="3">Whole body</tissue>
    </source>
</reference>
<evidence type="ECO:0000313" key="3">
    <source>
        <dbReference type="EMBL" id="KAL0110895.1"/>
    </source>
</evidence>
<keyword evidence="1" id="KW-0175">Coiled coil</keyword>
<feature type="region of interest" description="Disordered" evidence="2">
    <location>
        <begin position="151"/>
        <end position="258"/>
    </location>
</feature>
<feature type="region of interest" description="Disordered" evidence="2">
    <location>
        <begin position="55"/>
        <end position="83"/>
    </location>
</feature>
<proteinExistence type="predicted"/>